<sequence>DFVKGTNLDYPSDELQNLKTKLETFFQNNTNEKNPTKWWENNKRELWKAVKCGIKEANKAKSGATSLYCPQNLDFDGRDQFLR</sequence>
<dbReference type="EMBL" id="KP167358">
    <property type="protein sequence ID" value="ALD49364.1"/>
    <property type="molecule type" value="Genomic_DNA"/>
</dbReference>
<dbReference type="Gene3D" id="1.20.1310.20">
    <property type="entry name" value="Duffy-antigen binding domain"/>
    <property type="match status" value="1"/>
</dbReference>
<feature type="non-terminal residue" evidence="1">
    <location>
        <position position="83"/>
    </location>
</feature>
<proteinExistence type="predicted"/>
<reference evidence="1" key="1">
    <citation type="journal article" date="2015" name="Nat. Commun.">
        <title>Ape parasite origins of human malaria virulence genes.</title>
        <authorList>
            <person name="Larremore D.B."/>
            <person name="Sundararaman S.A."/>
            <person name="Liu W."/>
            <person name="Proto W.R."/>
            <person name="Clauset A."/>
            <person name="Loy D.E."/>
            <person name="Speede S."/>
            <person name="Plenderleith L.J."/>
            <person name="Sharp P.M."/>
            <person name="Hahn B.H."/>
            <person name="Rayner J.C."/>
            <person name="Buckee C.O."/>
        </authorList>
    </citation>
    <scope>NUCLEOTIDE SEQUENCE</scope>
    <source>
        <strain evidence="1">KApts1680Y294</strain>
    </source>
</reference>
<evidence type="ECO:0000313" key="1">
    <source>
        <dbReference type="EMBL" id="ALD49364.1"/>
    </source>
</evidence>
<dbReference type="AlphaFoldDB" id="A0A0N9BHV6"/>
<gene>
    <name evidence="1" type="primary">var</name>
</gene>
<dbReference type="SUPFAM" id="SSF140924">
    <property type="entry name" value="Duffy binding domain-like"/>
    <property type="match status" value="1"/>
</dbReference>
<name>A0A0N9BHV6_9APIC</name>
<accession>A0A0N9BHV6</accession>
<organism evidence="1">
    <name type="scientific">Plasmodium sp</name>
    <dbReference type="NCBI Taxonomy" id="31272"/>
    <lineage>
        <taxon>Eukaryota</taxon>
        <taxon>Sar</taxon>
        <taxon>Alveolata</taxon>
        <taxon>Apicomplexa</taxon>
        <taxon>Aconoidasida</taxon>
        <taxon>Haemosporida</taxon>
        <taxon>Plasmodiidae</taxon>
        <taxon>Plasmodium</taxon>
    </lineage>
</organism>
<dbReference type="InterPro" id="IPR042202">
    <property type="entry name" value="Duffy-ag-bd_sf"/>
</dbReference>
<protein>
    <submittedName>
        <fullName evidence="1">Erythrocyte membrane protein 1</fullName>
    </submittedName>
</protein>
<feature type="non-terminal residue" evidence="1">
    <location>
        <position position="1"/>
    </location>
</feature>